<accession>A0AAW9R7K4</accession>
<dbReference type="NCBIfam" id="TIGR00082">
    <property type="entry name" value="rbfA"/>
    <property type="match status" value="1"/>
</dbReference>
<dbReference type="PANTHER" id="PTHR33515:SF1">
    <property type="entry name" value="RIBOSOME-BINDING FACTOR A, CHLOROPLASTIC-RELATED"/>
    <property type="match status" value="1"/>
</dbReference>
<dbReference type="InterPro" id="IPR020053">
    <property type="entry name" value="Ribosome-bd_factorA_CS"/>
</dbReference>
<comment type="subcellular location">
    <subcellularLocation>
        <location evidence="2">Cytoplasm</location>
    </subcellularLocation>
</comment>
<proteinExistence type="inferred from homology"/>
<sequence>MPREFNRSERVAAQLRRELAQLIQHELKDPEVGFIGLSDVEVTRDLAHAKVFVTVFDSERAASTLEALQRASGYLRRRLGQEMRIRAVPELHFHHDASVETGRRMDQLIEQAIASDRSADGTDEEES</sequence>
<name>A0AAW9R7K4_9GAMM</name>
<keyword evidence="1 2" id="KW-0690">Ribosome biogenesis</keyword>
<gene>
    <name evidence="2 3" type="primary">rbfA</name>
    <name evidence="3" type="ORF">V3330_12685</name>
</gene>
<comment type="subunit">
    <text evidence="2">Monomer. Binds 30S ribosomal subunits, but not 50S ribosomal subunits or 70S ribosomes.</text>
</comment>
<evidence type="ECO:0000256" key="1">
    <source>
        <dbReference type="ARBA" id="ARBA00022517"/>
    </source>
</evidence>
<dbReference type="HAMAP" id="MF_00003">
    <property type="entry name" value="RbfA"/>
    <property type="match status" value="1"/>
</dbReference>
<dbReference type="GO" id="GO:0030490">
    <property type="term" value="P:maturation of SSU-rRNA"/>
    <property type="evidence" value="ECO:0007669"/>
    <property type="project" value="UniProtKB-UniRule"/>
</dbReference>
<comment type="similarity">
    <text evidence="2">Belongs to the RbfA family.</text>
</comment>
<comment type="caution">
    <text evidence="3">The sequence shown here is derived from an EMBL/GenBank/DDBJ whole genome shotgun (WGS) entry which is preliminary data.</text>
</comment>
<dbReference type="Pfam" id="PF02033">
    <property type="entry name" value="RBFA"/>
    <property type="match status" value="1"/>
</dbReference>
<dbReference type="RefSeq" id="WP_354695804.1">
    <property type="nucleotide sequence ID" value="NZ_JAZHOG010000008.1"/>
</dbReference>
<evidence type="ECO:0000313" key="4">
    <source>
        <dbReference type="Proteomes" id="UP001359886"/>
    </source>
</evidence>
<dbReference type="InterPro" id="IPR000238">
    <property type="entry name" value="RbfA"/>
</dbReference>
<dbReference type="PROSITE" id="PS01319">
    <property type="entry name" value="RBFA"/>
    <property type="match status" value="1"/>
</dbReference>
<evidence type="ECO:0000256" key="2">
    <source>
        <dbReference type="HAMAP-Rule" id="MF_00003"/>
    </source>
</evidence>
<dbReference type="InterPro" id="IPR023799">
    <property type="entry name" value="RbfA_dom_sf"/>
</dbReference>
<dbReference type="EMBL" id="JAZHOG010000008">
    <property type="protein sequence ID" value="MEJ8568482.1"/>
    <property type="molecule type" value="Genomic_DNA"/>
</dbReference>
<dbReference type="PANTHER" id="PTHR33515">
    <property type="entry name" value="RIBOSOME-BINDING FACTOR A, CHLOROPLASTIC-RELATED"/>
    <property type="match status" value="1"/>
</dbReference>
<comment type="function">
    <text evidence="2">One of several proteins that assist in the late maturation steps of the functional core of the 30S ribosomal subunit. Associates with free 30S ribosomal subunits (but not with 30S subunits that are part of 70S ribosomes or polysomes). Required for efficient processing of 16S rRNA. May interact with the 5'-terminal helix region of 16S rRNA.</text>
</comment>
<protein>
    <recommendedName>
        <fullName evidence="2">Ribosome-binding factor A</fullName>
    </recommendedName>
</protein>
<keyword evidence="4" id="KW-1185">Reference proteome</keyword>
<reference evidence="3 4" key="1">
    <citation type="submission" date="2024-02" db="EMBL/GenBank/DDBJ databases">
        <title>A novel Wenzhouxiangellaceae bacterium, isolated from coastal sediments.</title>
        <authorList>
            <person name="Du Z.-J."/>
            <person name="Ye Y.-Q."/>
            <person name="Zhang X.-Y."/>
        </authorList>
    </citation>
    <scope>NUCLEOTIDE SEQUENCE [LARGE SCALE GENOMIC DNA]</scope>
    <source>
        <strain evidence="3 4">CH-27</strain>
    </source>
</reference>
<dbReference type="GO" id="GO:0005829">
    <property type="term" value="C:cytosol"/>
    <property type="evidence" value="ECO:0007669"/>
    <property type="project" value="TreeGrafter"/>
</dbReference>
<dbReference type="GO" id="GO:0043024">
    <property type="term" value="F:ribosomal small subunit binding"/>
    <property type="evidence" value="ECO:0007669"/>
    <property type="project" value="TreeGrafter"/>
</dbReference>
<organism evidence="3 4">
    <name type="scientific">Elongatibacter sediminis</name>
    <dbReference type="NCBI Taxonomy" id="3119006"/>
    <lineage>
        <taxon>Bacteria</taxon>
        <taxon>Pseudomonadati</taxon>
        <taxon>Pseudomonadota</taxon>
        <taxon>Gammaproteobacteria</taxon>
        <taxon>Chromatiales</taxon>
        <taxon>Wenzhouxiangellaceae</taxon>
        <taxon>Elongatibacter</taxon>
    </lineage>
</organism>
<evidence type="ECO:0000313" key="3">
    <source>
        <dbReference type="EMBL" id="MEJ8568482.1"/>
    </source>
</evidence>
<dbReference type="InterPro" id="IPR015946">
    <property type="entry name" value="KH_dom-like_a/b"/>
</dbReference>
<dbReference type="SUPFAM" id="SSF89919">
    <property type="entry name" value="Ribosome-binding factor A, RbfA"/>
    <property type="match status" value="1"/>
</dbReference>
<keyword evidence="2" id="KW-0963">Cytoplasm</keyword>
<dbReference type="AlphaFoldDB" id="A0AAW9R7K4"/>
<dbReference type="Proteomes" id="UP001359886">
    <property type="component" value="Unassembled WGS sequence"/>
</dbReference>
<dbReference type="Gene3D" id="3.30.300.20">
    <property type="match status" value="1"/>
</dbReference>